<reference evidence="2 3" key="1">
    <citation type="submission" date="2018-05" db="EMBL/GenBank/DDBJ databases">
        <title>Draft genome sequence of Scytalidium lignicola DSM 105466, a ubiquitous saprotrophic fungus.</title>
        <authorList>
            <person name="Buettner E."/>
            <person name="Gebauer A.M."/>
            <person name="Hofrichter M."/>
            <person name="Liers C."/>
            <person name="Kellner H."/>
        </authorList>
    </citation>
    <scope>NUCLEOTIDE SEQUENCE [LARGE SCALE GENOMIC DNA]</scope>
    <source>
        <strain evidence="2 3">DSM 105466</strain>
    </source>
</reference>
<gene>
    <name evidence="2" type="ORF">B7463_g10776</name>
</gene>
<feature type="compositionally biased region" description="Polar residues" evidence="1">
    <location>
        <begin position="385"/>
        <end position="399"/>
    </location>
</feature>
<protein>
    <submittedName>
        <fullName evidence="2">Uncharacterized protein</fullName>
    </submittedName>
</protein>
<feature type="non-terminal residue" evidence="2">
    <location>
        <position position="1"/>
    </location>
</feature>
<accession>A0A3E2GWK9</accession>
<feature type="compositionally biased region" description="Acidic residues" evidence="1">
    <location>
        <begin position="438"/>
        <end position="447"/>
    </location>
</feature>
<dbReference type="OMA" id="HVGLPHI"/>
<dbReference type="AlphaFoldDB" id="A0A3E2GWK9"/>
<evidence type="ECO:0000313" key="2">
    <source>
        <dbReference type="EMBL" id="RFU25554.1"/>
    </source>
</evidence>
<feature type="region of interest" description="Disordered" evidence="1">
    <location>
        <begin position="375"/>
        <end position="399"/>
    </location>
</feature>
<dbReference type="OrthoDB" id="3251507at2759"/>
<dbReference type="Proteomes" id="UP000258309">
    <property type="component" value="Unassembled WGS sequence"/>
</dbReference>
<dbReference type="PANTHER" id="PTHR42037:SF1">
    <property type="match status" value="1"/>
</dbReference>
<comment type="caution">
    <text evidence="2">The sequence shown here is derived from an EMBL/GenBank/DDBJ whole genome shotgun (WGS) entry which is preliminary data.</text>
</comment>
<evidence type="ECO:0000256" key="1">
    <source>
        <dbReference type="SAM" id="MobiDB-lite"/>
    </source>
</evidence>
<name>A0A3E2GWK9_SCYLI</name>
<organism evidence="2 3">
    <name type="scientific">Scytalidium lignicola</name>
    <name type="common">Hyphomycete</name>
    <dbReference type="NCBI Taxonomy" id="5539"/>
    <lineage>
        <taxon>Eukaryota</taxon>
        <taxon>Fungi</taxon>
        <taxon>Dikarya</taxon>
        <taxon>Ascomycota</taxon>
        <taxon>Pezizomycotina</taxon>
        <taxon>Leotiomycetes</taxon>
        <taxon>Leotiomycetes incertae sedis</taxon>
        <taxon>Scytalidium</taxon>
    </lineage>
</organism>
<evidence type="ECO:0000313" key="3">
    <source>
        <dbReference type="Proteomes" id="UP000258309"/>
    </source>
</evidence>
<dbReference type="EMBL" id="NCSJ02000324">
    <property type="protein sequence ID" value="RFU25554.1"/>
    <property type="molecule type" value="Genomic_DNA"/>
</dbReference>
<proteinExistence type="predicted"/>
<dbReference type="STRING" id="5539.A0A3E2GWK9"/>
<dbReference type="PANTHER" id="PTHR42037">
    <property type="match status" value="1"/>
</dbReference>
<feature type="non-terminal residue" evidence="2">
    <location>
        <position position="455"/>
    </location>
</feature>
<dbReference type="Pfam" id="PF14441">
    <property type="entry name" value="OTT_1508_deam"/>
    <property type="match status" value="1"/>
</dbReference>
<dbReference type="InterPro" id="IPR027796">
    <property type="entry name" value="OTT_1508_deam-like"/>
</dbReference>
<feature type="region of interest" description="Disordered" evidence="1">
    <location>
        <begin position="414"/>
        <end position="455"/>
    </location>
</feature>
<sequence>MSQQLCRADLEPAERPGLTRGGHLPSPEAVNSLQLARRRFIRNLSFICDFDKGGETCTAIGLENDSDCYRFWVAANTNVEHKTVPFLKIVLERLSASDPREQESKEEALTRFTIQFASKRIVGEVNLLLKAIADCRDRINQQRSERGTGSPRFTIVNKSSGYTRFKSPLRAIGSAFTEVYHYIGRLARHIRVIKELVNDAHLLDPLFSSYEVCPVPGFECVPKPEPDLDTTLDGILNRMLSNNPKKQEYEKLLSQLDQNHKIMAQIMNCYNNENFEPKVHAEIQVLTHFDNKGISYVNNDRYIGCSKPACFCCYLYIRHHPARMVVPESHQKIWLNWGPPKLQYGSKDLGFVQQRNVLNKVIQNIREGVIDEIEQKGSSGKWHPDSQTGITDSIGTNDSFENWTDSDFSDFDVLENELLETPGSSPPPTSQSYVGTSTEEEDSDTDSEGGVLLTS</sequence>
<keyword evidence="3" id="KW-1185">Reference proteome</keyword>